<dbReference type="CDD" id="cd12113">
    <property type="entry name" value="PHP_PolIIIA_DnaE3"/>
    <property type="match status" value="1"/>
</dbReference>
<dbReference type="NCBIfam" id="NF004226">
    <property type="entry name" value="PRK05673.1"/>
    <property type="match status" value="1"/>
</dbReference>
<dbReference type="InterPro" id="IPR016195">
    <property type="entry name" value="Pol/histidinol_Pase-like"/>
</dbReference>
<evidence type="ECO:0000256" key="2">
    <source>
        <dbReference type="ARBA" id="ARBA00009496"/>
    </source>
</evidence>
<dbReference type="GO" id="GO:0006260">
    <property type="term" value="P:DNA replication"/>
    <property type="evidence" value="ECO:0007669"/>
    <property type="project" value="UniProtKB-KW"/>
</dbReference>
<comment type="similarity">
    <text evidence="2">Belongs to the DNA polymerase type-C family. DnaE subfamily.</text>
</comment>
<dbReference type="Proteomes" id="UP000003136">
    <property type="component" value="Unassembled WGS sequence"/>
</dbReference>
<evidence type="ECO:0000313" key="13">
    <source>
        <dbReference type="Proteomes" id="UP000003136"/>
    </source>
</evidence>
<dbReference type="InterPro" id="IPR003141">
    <property type="entry name" value="Pol/His_phosphatase_N"/>
</dbReference>
<evidence type="ECO:0000256" key="4">
    <source>
        <dbReference type="ARBA" id="ARBA00019114"/>
    </source>
</evidence>
<sequence>MEIRMAFTHLHVHTEYSLLDGLSKINEIVSQAKKLGMDSLAITDHGVMYGVIDFYRAALKEGIKPIIGCEVYVAPGSRFDKEAGAGDDRYYHLVLLAENDTGYHNLMKIVSKGFVEGFYYKPRVDYEVLSEYHEGVIALSACLAGEVQRYLARNMYEEGVKAALRYQEIFGKGNYFLELQDHGIPEQRFVNQQLMRMSRELGIDLVATNDVHYTFADDASAHDILLCIQTSKKITDTDRMKYEGGQYYLKSEQEMRELFAYAPQALDNTAKIAARCNVEIEFGVQKLPKYDTPAVYASSSEYLRWLCNRGFGKRYPDAPEDVRKRLDYELSVINEMGYVDYFLIVWDFINYAKSNDISVGPGRGSAAGSVVAYCLEITDIDPIKYSLIFERFLNPERVSMPDIDVDFCFERRQEVIDYVVRKYGKDRVCQIVTFGTMAARAVIKDVGRVLDLPYALRDSVSKMIPRELGITIDKAIEMNPELKALYNSDETVHDLIDKSRRLEGLPRHASMHAAGVVISQKAVDEYVPLSRGSDGSIVAQFVMTTLEELGLLKMDFLGLRTLTVIQSAEHMVRKVVPDFDIDKIDYNDAAVFDMLSTGRTEGVFQLESSGMKSFMKELKPHSMEDIIAGISLYRPGPMDFIPQYIKGKNDRSSIVYDCPQLEPILEPTYGCIVYQEQVMQIVRDLAGYSWGRSDLVRRAMSKKKAYVMEQERRNFIYGNPEENVKGCVNNGIDEKVAGHIYDNMIDFAKYAFNKSHAACYAVVAYQTAFLKTHYPTQFMAALMTSVIDNSTKVAEYVMACRQMGIDILPPDVNEGEYGFSVSGNAIRYGLSAIKSLGRPVIEALVNERSENGKFKNLRDFIERMGKEANKRTIENFIKSGAFDCFEGNRRQQMLVYSQIVDDVARNEKNSLTGQMSLFDFVDEETKAEFEIKMPDVPEYGKKELLAFEKEVLGIYVSGHPLDEYIDMWNKYTTARTSDFEPEDEDAQQPQMAERTQNVLRVDMSEYMNTPGGVKDYVPDYVDVGSPSDEGGRDEGALRDGDEVTIGGIITDKTVKSTKTNQLMAFVTVEDMYGTVEVIVFPRSYNDNRAKLEVDEKVFISGRVSLEADAKGRVILNRVITFDEVPRKCWIQFEDMEQFRQKEQRLYDIIRTSDGHDGMVVYCRKEKQMKKLPMSCNVCIDDELKKALMAEFGEDNVKVTL</sequence>
<dbReference type="GO" id="GO:0008408">
    <property type="term" value="F:3'-5' exonuclease activity"/>
    <property type="evidence" value="ECO:0007669"/>
    <property type="project" value="InterPro"/>
</dbReference>
<keyword evidence="5" id="KW-0808">Transferase</keyword>
<dbReference type="InterPro" id="IPR041931">
    <property type="entry name" value="DNA_pol3_alpha_thumb_dom"/>
</dbReference>
<protein>
    <recommendedName>
        <fullName evidence="4">DNA polymerase III subunit alpha</fullName>
        <ecNumber evidence="3">2.7.7.7</ecNumber>
    </recommendedName>
</protein>
<dbReference type="CDD" id="cd04485">
    <property type="entry name" value="DnaE_OBF"/>
    <property type="match status" value="1"/>
</dbReference>
<dbReference type="eggNOG" id="COG0587">
    <property type="taxonomic scope" value="Bacteria"/>
</dbReference>
<dbReference type="GO" id="GO:0005737">
    <property type="term" value="C:cytoplasm"/>
    <property type="evidence" value="ECO:0007669"/>
    <property type="project" value="UniProtKB-SubCell"/>
</dbReference>
<evidence type="ECO:0000256" key="6">
    <source>
        <dbReference type="ARBA" id="ARBA00022695"/>
    </source>
</evidence>
<comment type="subcellular location">
    <subcellularLocation>
        <location evidence="1">Cytoplasm</location>
    </subcellularLocation>
</comment>
<proteinExistence type="inferred from homology"/>
<evidence type="ECO:0000256" key="10">
    <source>
        <dbReference type="ARBA" id="ARBA00049244"/>
    </source>
</evidence>
<dbReference type="InterPro" id="IPR004805">
    <property type="entry name" value="DnaE2/DnaE/PolC"/>
</dbReference>
<dbReference type="Pfam" id="PF17657">
    <property type="entry name" value="DNA_pol3_finger"/>
    <property type="match status" value="1"/>
</dbReference>
<dbReference type="InterPro" id="IPR040982">
    <property type="entry name" value="DNA_pol3_finger"/>
</dbReference>
<dbReference type="InterPro" id="IPR004365">
    <property type="entry name" value="NA-bd_OB_tRNA"/>
</dbReference>
<dbReference type="EMBL" id="ABVQ01000037">
    <property type="protein sequence ID" value="EEC56513.1"/>
    <property type="molecule type" value="Genomic_DNA"/>
</dbReference>
<dbReference type="GO" id="GO:0003887">
    <property type="term" value="F:DNA-directed DNA polymerase activity"/>
    <property type="evidence" value="ECO:0007669"/>
    <property type="project" value="UniProtKB-KW"/>
</dbReference>
<evidence type="ECO:0000259" key="11">
    <source>
        <dbReference type="SMART" id="SM00481"/>
    </source>
</evidence>
<evidence type="ECO:0000256" key="3">
    <source>
        <dbReference type="ARBA" id="ARBA00012417"/>
    </source>
</evidence>
<evidence type="ECO:0000256" key="5">
    <source>
        <dbReference type="ARBA" id="ARBA00022679"/>
    </source>
</evidence>
<gene>
    <name evidence="12" type="ORF">BACPEC_03022</name>
</gene>
<dbReference type="Gene3D" id="1.10.150.870">
    <property type="match status" value="1"/>
</dbReference>
<dbReference type="HOGENOM" id="CLU_001600_0_0_9"/>
<dbReference type="SMART" id="SM00481">
    <property type="entry name" value="POLIIIAc"/>
    <property type="match status" value="1"/>
</dbReference>
<dbReference type="PANTHER" id="PTHR32294">
    <property type="entry name" value="DNA POLYMERASE III SUBUNIT ALPHA"/>
    <property type="match status" value="1"/>
</dbReference>
<dbReference type="Gene3D" id="1.10.10.1600">
    <property type="entry name" value="Bacterial DNA polymerase III alpha subunit, thumb domain"/>
    <property type="match status" value="1"/>
</dbReference>
<dbReference type="InterPro" id="IPR012340">
    <property type="entry name" value="NA-bd_OB-fold"/>
</dbReference>
<dbReference type="InterPro" id="IPR011708">
    <property type="entry name" value="DNA_pol3_alpha_NTPase_dom"/>
</dbReference>
<dbReference type="NCBIfam" id="TIGR00594">
    <property type="entry name" value="polc"/>
    <property type="match status" value="1"/>
</dbReference>
<dbReference type="Pfam" id="PF01336">
    <property type="entry name" value="tRNA_anti-codon"/>
    <property type="match status" value="1"/>
</dbReference>
<reference evidence="12 13" key="1">
    <citation type="submission" date="2008-11" db="EMBL/GenBank/DDBJ databases">
        <title>Draft genome sequence of Bacteroides pectinophilus (ATCC 43243).</title>
        <authorList>
            <person name="Sudarsanam P."/>
            <person name="Ley R."/>
            <person name="Guruge J."/>
            <person name="Turnbaugh P.J."/>
            <person name="Mahowald M."/>
            <person name="Liep D."/>
            <person name="Gordon J."/>
        </authorList>
    </citation>
    <scope>NUCLEOTIDE SEQUENCE [LARGE SCALE GENOMIC DNA]</scope>
    <source>
        <strain evidence="12 13">ATCC 43243</strain>
    </source>
</reference>
<keyword evidence="13" id="KW-1185">Reference proteome</keyword>
<keyword evidence="8" id="KW-0239">DNA-directed DNA polymerase</keyword>
<evidence type="ECO:0000256" key="9">
    <source>
        <dbReference type="ARBA" id="ARBA00025611"/>
    </source>
</evidence>
<reference evidence="12 13" key="2">
    <citation type="submission" date="2008-11" db="EMBL/GenBank/DDBJ databases">
        <authorList>
            <person name="Fulton L."/>
            <person name="Clifton S."/>
            <person name="Fulton B."/>
            <person name="Xu J."/>
            <person name="Minx P."/>
            <person name="Pepin K.H."/>
            <person name="Johnson M."/>
            <person name="Bhonagiri V."/>
            <person name="Nash W.E."/>
            <person name="Mardis E.R."/>
            <person name="Wilson R.K."/>
        </authorList>
    </citation>
    <scope>NUCLEOTIDE SEQUENCE [LARGE SCALE GENOMIC DNA]</scope>
    <source>
        <strain evidence="12 13">ATCC 43243</strain>
    </source>
</reference>
<accession>B7AWC2</accession>
<name>B7AWC2_9FIRM</name>
<dbReference type="Pfam" id="PF02811">
    <property type="entry name" value="PHP"/>
    <property type="match status" value="1"/>
</dbReference>
<dbReference type="Pfam" id="PF14579">
    <property type="entry name" value="HHH_6"/>
    <property type="match status" value="1"/>
</dbReference>
<evidence type="ECO:0000313" key="12">
    <source>
        <dbReference type="EMBL" id="EEC56513.1"/>
    </source>
</evidence>
<comment type="catalytic activity">
    <reaction evidence="10">
        <text>DNA(n) + a 2'-deoxyribonucleoside 5'-triphosphate = DNA(n+1) + diphosphate</text>
        <dbReference type="Rhea" id="RHEA:22508"/>
        <dbReference type="Rhea" id="RHEA-COMP:17339"/>
        <dbReference type="Rhea" id="RHEA-COMP:17340"/>
        <dbReference type="ChEBI" id="CHEBI:33019"/>
        <dbReference type="ChEBI" id="CHEBI:61560"/>
        <dbReference type="ChEBI" id="CHEBI:173112"/>
        <dbReference type="EC" id="2.7.7.7"/>
    </reaction>
</comment>
<evidence type="ECO:0000256" key="1">
    <source>
        <dbReference type="ARBA" id="ARBA00004496"/>
    </source>
</evidence>
<dbReference type="Pfam" id="PF07733">
    <property type="entry name" value="DNA_pol3_alpha"/>
    <property type="match status" value="1"/>
</dbReference>
<feature type="domain" description="Polymerase/histidinol phosphatase N-terminal" evidence="11">
    <location>
        <begin position="8"/>
        <end position="75"/>
    </location>
</feature>
<evidence type="ECO:0000256" key="8">
    <source>
        <dbReference type="ARBA" id="ARBA00022932"/>
    </source>
</evidence>
<dbReference type="STRING" id="483218.BACPEC_03022"/>
<dbReference type="Gene3D" id="3.20.20.140">
    <property type="entry name" value="Metal-dependent hydrolases"/>
    <property type="match status" value="1"/>
</dbReference>
<dbReference type="InterPro" id="IPR029460">
    <property type="entry name" value="DNAPol_HHH"/>
</dbReference>
<evidence type="ECO:0000256" key="7">
    <source>
        <dbReference type="ARBA" id="ARBA00022705"/>
    </source>
</evidence>
<dbReference type="EC" id="2.7.7.7" evidence="3"/>
<dbReference type="Gene3D" id="2.40.50.140">
    <property type="entry name" value="Nucleic acid-binding proteins"/>
    <property type="match status" value="1"/>
</dbReference>
<dbReference type="NCBIfam" id="NF005298">
    <property type="entry name" value="PRK06826.1"/>
    <property type="match status" value="1"/>
</dbReference>
<dbReference type="AlphaFoldDB" id="B7AWC2"/>
<dbReference type="PANTHER" id="PTHR32294:SF0">
    <property type="entry name" value="DNA POLYMERASE III SUBUNIT ALPHA"/>
    <property type="match status" value="1"/>
</dbReference>
<keyword evidence="7" id="KW-0235">DNA replication</keyword>
<dbReference type="SUPFAM" id="SSF89550">
    <property type="entry name" value="PHP domain-like"/>
    <property type="match status" value="1"/>
</dbReference>
<organism evidence="12 13">
    <name type="scientific">[Bacteroides] pectinophilus ATCC 43243</name>
    <dbReference type="NCBI Taxonomy" id="483218"/>
    <lineage>
        <taxon>Bacteria</taxon>
        <taxon>Bacillati</taxon>
        <taxon>Bacillota</taxon>
        <taxon>Clostridia</taxon>
        <taxon>Eubacteriales</taxon>
    </lineage>
</organism>
<keyword evidence="6" id="KW-0548">Nucleotidyltransferase</keyword>
<dbReference type="GO" id="GO:0003676">
    <property type="term" value="F:nucleic acid binding"/>
    <property type="evidence" value="ECO:0007669"/>
    <property type="project" value="InterPro"/>
</dbReference>
<comment type="function">
    <text evidence="9">DNA polymerase III is a complex, multichain enzyme responsible for most of the replicative synthesis in bacteria. This DNA polymerase also exhibits 3' to 5' exonuclease activity. The alpha chain is the DNA polymerase.</text>
</comment>
<dbReference type="InterPro" id="IPR004013">
    <property type="entry name" value="PHP_dom"/>
</dbReference>